<name>I4EMW7_9BACT</name>
<evidence type="ECO:0000313" key="2">
    <source>
        <dbReference type="Proteomes" id="UP000004221"/>
    </source>
</evidence>
<dbReference type="AlphaFoldDB" id="I4EMW7"/>
<sequence length="36" mass="4103">MGYLPQHPAAMLFNPTVADELRFTLRCRDPSGHNFV</sequence>
<dbReference type="EMBL" id="CAGS01000634">
    <property type="protein sequence ID" value="CCF86030.1"/>
    <property type="molecule type" value="Genomic_DNA"/>
</dbReference>
<gene>
    <name evidence="1" type="ORF">NITHO_670001</name>
</gene>
<proteinExistence type="predicted"/>
<reference evidence="1 2" key="1">
    <citation type="journal article" date="2012" name="ISME J.">
        <title>Nitrification expanded: discovery, physiology and genomics of a nitrite-oxidizing bacterium from the phylum Chloroflexi.</title>
        <authorList>
            <person name="Sorokin D.Y."/>
            <person name="Lucker S."/>
            <person name="Vejmelkova D."/>
            <person name="Kostrikina N.A."/>
            <person name="Kleerebezem R."/>
            <person name="Rijpstra W.I."/>
            <person name="Damste J.S."/>
            <person name="Le Paslier D."/>
            <person name="Muyzer G."/>
            <person name="Wagner M."/>
            <person name="van Loosdrecht M.C."/>
            <person name="Daims H."/>
        </authorList>
    </citation>
    <scope>NUCLEOTIDE SEQUENCE [LARGE SCALE GENOMIC DNA]</scope>
    <source>
        <strain evidence="2">none</strain>
    </source>
</reference>
<dbReference type="Proteomes" id="UP000004221">
    <property type="component" value="Unassembled WGS sequence"/>
</dbReference>
<keyword evidence="2" id="KW-1185">Reference proteome</keyword>
<comment type="caution">
    <text evidence="1">The sequence shown here is derived from an EMBL/GenBank/DDBJ whole genome shotgun (WGS) entry which is preliminary data.</text>
</comment>
<evidence type="ECO:0000313" key="1">
    <source>
        <dbReference type="EMBL" id="CCF86030.1"/>
    </source>
</evidence>
<accession>I4EMW7</accession>
<protein>
    <submittedName>
        <fullName evidence="1">Uncharacterized protein</fullName>
    </submittedName>
</protein>
<organism evidence="1 2">
    <name type="scientific">Nitrolancea hollandica Lb</name>
    <dbReference type="NCBI Taxonomy" id="1129897"/>
    <lineage>
        <taxon>Bacteria</taxon>
        <taxon>Pseudomonadati</taxon>
        <taxon>Thermomicrobiota</taxon>
        <taxon>Thermomicrobia</taxon>
        <taxon>Sphaerobacterales</taxon>
        <taxon>Sphaerobacterineae</taxon>
        <taxon>Sphaerobacteraceae</taxon>
        <taxon>Nitrolancea</taxon>
    </lineage>
</organism>